<keyword evidence="2" id="KW-1185">Reference proteome</keyword>
<reference evidence="1" key="1">
    <citation type="submission" date="2025-08" db="UniProtKB">
        <authorList>
            <consortium name="Ensembl"/>
        </authorList>
    </citation>
    <scope>IDENTIFICATION</scope>
</reference>
<sequence length="78" mass="9279">MSTYCKDHLYEVQEQPKLYYLPVPSRVLQFNILMLRSHSLRMLLPKTGRTTLTLTLRRFSCSEIQNDQLIPITQSFQF</sequence>
<dbReference type="Proteomes" id="UP000694564">
    <property type="component" value="Chromosome 6"/>
</dbReference>
<name>A0A8D2CT70_SCIVU</name>
<reference evidence="1" key="2">
    <citation type="submission" date="2025-09" db="UniProtKB">
        <authorList>
            <consortium name="Ensembl"/>
        </authorList>
    </citation>
    <scope>IDENTIFICATION</scope>
</reference>
<dbReference type="Ensembl" id="ENSSVLT00005016065.1">
    <property type="protein sequence ID" value="ENSSVLP00005014499.1"/>
    <property type="gene ID" value="ENSSVLG00005011570.1"/>
</dbReference>
<evidence type="ECO:0000313" key="1">
    <source>
        <dbReference type="Ensembl" id="ENSSVLP00005014499.1"/>
    </source>
</evidence>
<dbReference type="AlphaFoldDB" id="A0A8D2CT70"/>
<accession>A0A8D2CT70</accession>
<protein>
    <submittedName>
        <fullName evidence="1">Uncharacterized protein</fullName>
    </submittedName>
</protein>
<proteinExistence type="predicted"/>
<evidence type="ECO:0000313" key="2">
    <source>
        <dbReference type="Proteomes" id="UP000694564"/>
    </source>
</evidence>
<organism evidence="1 2">
    <name type="scientific">Sciurus vulgaris</name>
    <name type="common">Eurasian red squirrel</name>
    <dbReference type="NCBI Taxonomy" id="55149"/>
    <lineage>
        <taxon>Eukaryota</taxon>
        <taxon>Metazoa</taxon>
        <taxon>Chordata</taxon>
        <taxon>Craniata</taxon>
        <taxon>Vertebrata</taxon>
        <taxon>Euteleostomi</taxon>
        <taxon>Mammalia</taxon>
        <taxon>Eutheria</taxon>
        <taxon>Euarchontoglires</taxon>
        <taxon>Glires</taxon>
        <taxon>Rodentia</taxon>
        <taxon>Sciuromorpha</taxon>
        <taxon>Sciuridae</taxon>
        <taxon>Sciurinae</taxon>
        <taxon>Sciurini</taxon>
        <taxon>Sciurus</taxon>
    </lineage>
</organism>